<comment type="caution">
    <text evidence="2">The sequence shown here is derived from an EMBL/GenBank/DDBJ whole genome shotgun (WGS) entry which is preliminary data.</text>
</comment>
<dbReference type="EMBL" id="SDEE01000503">
    <property type="protein sequence ID" value="RXW15845.1"/>
    <property type="molecule type" value="Genomic_DNA"/>
</dbReference>
<dbReference type="OrthoDB" id="3183767at2759"/>
<feature type="region of interest" description="Disordered" evidence="1">
    <location>
        <begin position="485"/>
        <end position="581"/>
    </location>
</feature>
<organism evidence="2 3">
    <name type="scientific">Candolleomyces aberdarensis</name>
    <dbReference type="NCBI Taxonomy" id="2316362"/>
    <lineage>
        <taxon>Eukaryota</taxon>
        <taxon>Fungi</taxon>
        <taxon>Dikarya</taxon>
        <taxon>Basidiomycota</taxon>
        <taxon>Agaricomycotina</taxon>
        <taxon>Agaricomycetes</taxon>
        <taxon>Agaricomycetidae</taxon>
        <taxon>Agaricales</taxon>
        <taxon>Agaricineae</taxon>
        <taxon>Psathyrellaceae</taxon>
        <taxon>Candolleomyces</taxon>
    </lineage>
</organism>
<feature type="compositionally biased region" description="Polar residues" evidence="1">
    <location>
        <begin position="485"/>
        <end position="510"/>
    </location>
</feature>
<evidence type="ECO:0000256" key="1">
    <source>
        <dbReference type="SAM" id="MobiDB-lite"/>
    </source>
</evidence>
<keyword evidence="3" id="KW-1185">Reference proteome</keyword>
<dbReference type="AlphaFoldDB" id="A0A4Q2DBS3"/>
<feature type="non-terminal residue" evidence="2">
    <location>
        <position position="1"/>
    </location>
</feature>
<evidence type="ECO:0000313" key="2">
    <source>
        <dbReference type="EMBL" id="RXW15845.1"/>
    </source>
</evidence>
<protein>
    <submittedName>
        <fullName evidence="2">Uncharacterized protein</fullName>
    </submittedName>
</protein>
<name>A0A4Q2DBS3_9AGAR</name>
<dbReference type="STRING" id="2316362.A0A4Q2DBS3"/>
<accession>A0A4Q2DBS3</accession>
<feature type="compositionally biased region" description="Acidic residues" evidence="1">
    <location>
        <begin position="569"/>
        <end position="581"/>
    </location>
</feature>
<evidence type="ECO:0000313" key="3">
    <source>
        <dbReference type="Proteomes" id="UP000290288"/>
    </source>
</evidence>
<feature type="region of interest" description="Disordered" evidence="1">
    <location>
        <begin position="87"/>
        <end position="115"/>
    </location>
</feature>
<reference evidence="2 3" key="1">
    <citation type="submission" date="2019-01" db="EMBL/GenBank/DDBJ databases">
        <title>Draft genome sequence of Psathyrella aberdarensis IHI B618.</title>
        <authorList>
            <person name="Buettner E."/>
            <person name="Kellner H."/>
        </authorList>
    </citation>
    <scope>NUCLEOTIDE SEQUENCE [LARGE SCALE GENOMIC DNA]</scope>
    <source>
        <strain evidence="2 3">IHI B618</strain>
    </source>
</reference>
<dbReference type="Proteomes" id="UP000290288">
    <property type="component" value="Unassembled WGS sequence"/>
</dbReference>
<sequence length="581" mass="66645">LYVNARWHAVAKLRMQTEPTLAILEQVTALLGEQYRSFIEETANIETLELPKEAERRMKAASKKSSKARPSPSFRIVQAASSSSSVPISSERGVATESNVAQAQRPPTVRGNKTTRRAKKLNISTIKFHVIGHYPKVIRHFGPSDLFSTEWGEHWHGKNKGWSKRTSRKFIRKEISQHERRQARVKRIRRQILSNAKSEEARELHEQQEAARNPDIHHYIGQSQQKPVLCTDYFQNGSLSTDVACSSFIRNLKQHLLPRFVAAVEPDLDAQQLSELIQAQEWANIILKDNRFYSHKIMRIKYTIYNTRRDEDIIHLDTDRCNVMLLNPEYSRGSSSHPFRYAKVIGILHAQVGYVGSIGRHGKTYEYRPTEFLWVRWYRVCPAADLELDKAELLPLSDPESLGFIDPNEVLRACHMIPCFKNGKRYPDGKGMSEVAGDGTDWNLYFINRFVDRDMFMRYEWGLAVGHVYTHRDAMAAYRETIQNLNPDSGKNSDVPRNNVADTSNSNSGNDALGLQQEYSQEEGGREGNQDEEGEDEDEEGEEEDKEEDEGGDGESDSDNDEYDRRVESEEEREVVMFGED</sequence>
<feature type="compositionally biased region" description="Acidic residues" evidence="1">
    <location>
        <begin position="530"/>
        <end position="562"/>
    </location>
</feature>
<gene>
    <name evidence="2" type="ORF">EST38_g10003</name>
</gene>
<proteinExistence type="predicted"/>